<sequence length="282" mass="30908">MRFLRRVPIPTFTYPLPHSLKKHPNDTPSLQLSPEVSLGEGGLPILIAGPCALESYEHAVSAGLAVKQAGATIFRGSIRKPRTSPYTFQGWDPECVLWHKEAQRIHGLLTETEVLDVRDVEVIAEHVDILRIGARNMQNFPLLQEVSLAQRPVILKRHPSATLEEWLSAAEYLLSSTSCPGVILCERGIRTFETSTRYTLDLNTLVLLKEISSLPIIADPSHAAGKSSLVLPLAAAALAAGADGVMIEVHQAPQTALCDGKQHITPQQLQEFSQKFLMPAYS</sequence>
<dbReference type="InterPro" id="IPR006268">
    <property type="entry name" value="DAHP_syn_2"/>
</dbReference>
<dbReference type="SUPFAM" id="SSF51569">
    <property type="entry name" value="Aldolase"/>
    <property type="match status" value="1"/>
</dbReference>
<dbReference type="NCBIfam" id="NF006421">
    <property type="entry name" value="PRK08673.1"/>
    <property type="match status" value="1"/>
</dbReference>
<dbReference type="KEGG" id="cpm:G5S_0589"/>
<proteinExistence type="predicted"/>
<dbReference type="EC" id="2.5.1.54" evidence="3"/>
<keyword evidence="1 3" id="KW-0808">Transferase</keyword>
<evidence type="ECO:0000256" key="1">
    <source>
        <dbReference type="ARBA" id="ARBA00022679"/>
    </source>
</evidence>
<dbReference type="GO" id="GO:0016832">
    <property type="term" value="F:aldehyde-lyase activity"/>
    <property type="evidence" value="ECO:0007669"/>
    <property type="project" value="InterPro"/>
</dbReference>
<feature type="domain" description="DAHP synthetase I/KDSA" evidence="2">
    <location>
        <begin position="35"/>
        <end position="274"/>
    </location>
</feature>
<dbReference type="Proteomes" id="UP000008305">
    <property type="component" value="Chromosome"/>
</dbReference>
<dbReference type="RefSeq" id="WP_013712638.1">
    <property type="nucleotide sequence ID" value="NC_015408.1"/>
</dbReference>
<dbReference type="GO" id="GO:0003849">
    <property type="term" value="F:3-deoxy-7-phosphoheptulonate synthase activity"/>
    <property type="evidence" value="ECO:0007669"/>
    <property type="project" value="UniProtKB-EC"/>
</dbReference>
<accession>A0AA34RDE9</accession>
<dbReference type="PANTHER" id="PTHR43018">
    <property type="entry name" value="PHOSPHO-2-DEHYDRO-3-DEOXYHEPTONATE ALDOLASE"/>
    <property type="match status" value="1"/>
</dbReference>
<reference evidence="3 4" key="1">
    <citation type="journal article" date="2011" name="J. Bacteriol.">
        <title>Genome sequence of the obligate intracellular animal pathogen Chlamydia pecorum E58.</title>
        <authorList>
            <person name="Mojica S."/>
            <person name="Huot Creasy H."/>
            <person name="Daugherty S."/>
            <person name="Read T.D."/>
            <person name="Kim T."/>
            <person name="Kaltenboeck B."/>
            <person name="Bavoil P."/>
            <person name="Myers G.S."/>
        </authorList>
    </citation>
    <scope>NUCLEOTIDE SEQUENCE [LARGE SCALE GENOMIC DNA]</scope>
    <source>
        <strain evidence="3 4">E58</strain>
    </source>
</reference>
<dbReference type="InterPro" id="IPR013785">
    <property type="entry name" value="Aldolase_TIM"/>
</dbReference>
<dbReference type="NCBIfam" id="TIGR01361">
    <property type="entry name" value="DAHP_synth_Bsub"/>
    <property type="match status" value="1"/>
</dbReference>
<dbReference type="InterPro" id="IPR052899">
    <property type="entry name" value="Class-I_DAHP_synthase"/>
</dbReference>
<keyword evidence="4" id="KW-1185">Reference proteome</keyword>
<dbReference type="AlphaFoldDB" id="A0AA34RDE9"/>
<evidence type="ECO:0000259" key="2">
    <source>
        <dbReference type="Pfam" id="PF00793"/>
    </source>
</evidence>
<evidence type="ECO:0000313" key="4">
    <source>
        <dbReference type="Proteomes" id="UP000008305"/>
    </source>
</evidence>
<dbReference type="GO" id="GO:0009073">
    <property type="term" value="P:aromatic amino acid family biosynthetic process"/>
    <property type="evidence" value="ECO:0007669"/>
    <property type="project" value="InterPro"/>
</dbReference>
<dbReference type="Gene3D" id="3.20.20.70">
    <property type="entry name" value="Aldolase class I"/>
    <property type="match status" value="1"/>
</dbReference>
<gene>
    <name evidence="3" type="primary">aroF</name>
    <name evidence="3" type="ordered locus">G5S_0589</name>
</gene>
<dbReference type="Pfam" id="PF00793">
    <property type="entry name" value="DAHP_synth_1"/>
    <property type="match status" value="1"/>
</dbReference>
<dbReference type="EMBL" id="CP002608">
    <property type="protein sequence ID" value="AEB41560.1"/>
    <property type="molecule type" value="Genomic_DNA"/>
</dbReference>
<organism evidence="3 4">
    <name type="scientific">Chlamydia pecorum (strain ATCC VR-628 / DSM 29919 / E58)</name>
    <name type="common">Chlamydophila pecorum</name>
    <dbReference type="NCBI Taxonomy" id="331635"/>
    <lineage>
        <taxon>Bacteria</taxon>
        <taxon>Pseudomonadati</taxon>
        <taxon>Chlamydiota</taxon>
        <taxon>Chlamydiia</taxon>
        <taxon>Chlamydiales</taxon>
        <taxon>Chlamydiaceae</taxon>
        <taxon>Chlamydia/Chlamydophila group</taxon>
        <taxon>Chlamydia</taxon>
    </lineage>
</organism>
<name>A0AA34RDE9_CHLPE</name>
<dbReference type="InterPro" id="IPR006218">
    <property type="entry name" value="DAHP1/KDSA"/>
</dbReference>
<evidence type="ECO:0000313" key="3">
    <source>
        <dbReference type="EMBL" id="AEB41560.1"/>
    </source>
</evidence>
<dbReference type="PANTHER" id="PTHR43018:SF1">
    <property type="entry name" value="PROTEIN AROA(G)"/>
    <property type="match status" value="1"/>
</dbReference>
<protein>
    <submittedName>
        <fullName evidence="3">Phospho-2-dehydro-3-deoxyheptonate aldolase</fullName>
        <ecNumber evidence="3">2.5.1.54</ecNumber>
    </submittedName>
</protein>